<feature type="chain" id="PRO_5023106872" evidence="1">
    <location>
        <begin position="21"/>
        <end position="160"/>
    </location>
</feature>
<keyword evidence="1" id="KW-0732">Signal</keyword>
<gene>
    <name evidence="2" type="ORF">Mal64_17850</name>
</gene>
<feature type="signal peptide" evidence="1">
    <location>
        <begin position="1"/>
        <end position="20"/>
    </location>
</feature>
<comment type="caution">
    <text evidence="2">The sequence shown here is derived from an EMBL/GenBank/DDBJ whole genome shotgun (WGS) entry which is preliminary data.</text>
</comment>
<organism evidence="2 3">
    <name type="scientific">Pseudobythopirellula maris</name>
    <dbReference type="NCBI Taxonomy" id="2527991"/>
    <lineage>
        <taxon>Bacteria</taxon>
        <taxon>Pseudomonadati</taxon>
        <taxon>Planctomycetota</taxon>
        <taxon>Planctomycetia</taxon>
        <taxon>Pirellulales</taxon>
        <taxon>Lacipirellulaceae</taxon>
        <taxon>Pseudobythopirellula</taxon>
    </lineage>
</organism>
<dbReference type="EMBL" id="SJPQ01000002">
    <property type="protein sequence ID" value="TWT88306.1"/>
    <property type="molecule type" value="Genomic_DNA"/>
</dbReference>
<dbReference type="Proteomes" id="UP000315440">
    <property type="component" value="Unassembled WGS sequence"/>
</dbReference>
<proteinExistence type="predicted"/>
<dbReference type="AlphaFoldDB" id="A0A5C5ZMI6"/>
<keyword evidence="3" id="KW-1185">Reference proteome</keyword>
<evidence type="ECO:0000313" key="2">
    <source>
        <dbReference type="EMBL" id="TWT88306.1"/>
    </source>
</evidence>
<name>A0A5C5ZMI6_9BACT</name>
<dbReference type="RefSeq" id="WP_146399244.1">
    <property type="nucleotide sequence ID" value="NZ_SJPQ01000002.1"/>
</dbReference>
<evidence type="ECO:0000256" key="1">
    <source>
        <dbReference type="SAM" id="SignalP"/>
    </source>
</evidence>
<protein>
    <submittedName>
        <fullName evidence="2">Uncharacterized protein</fullName>
    </submittedName>
</protein>
<evidence type="ECO:0000313" key="3">
    <source>
        <dbReference type="Proteomes" id="UP000315440"/>
    </source>
</evidence>
<dbReference type="OrthoDB" id="288217at2"/>
<reference evidence="2 3" key="1">
    <citation type="submission" date="2019-02" db="EMBL/GenBank/DDBJ databases">
        <title>Deep-cultivation of Planctomycetes and their phenomic and genomic characterization uncovers novel biology.</title>
        <authorList>
            <person name="Wiegand S."/>
            <person name="Jogler M."/>
            <person name="Boedeker C."/>
            <person name="Pinto D."/>
            <person name="Vollmers J."/>
            <person name="Rivas-Marin E."/>
            <person name="Kohn T."/>
            <person name="Peeters S.H."/>
            <person name="Heuer A."/>
            <person name="Rast P."/>
            <person name="Oberbeckmann S."/>
            <person name="Bunk B."/>
            <person name="Jeske O."/>
            <person name="Meyerdierks A."/>
            <person name="Storesund J.E."/>
            <person name="Kallscheuer N."/>
            <person name="Luecker S."/>
            <person name="Lage O.M."/>
            <person name="Pohl T."/>
            <person name="Merkel B.J."/>
            <person name="Hornburger P."/>
            <person name="Mueller R.-W."/>
            <person name="Bruemmer F."/>
            <person name="Labrenz M."/>
            <person name="Spormann A.M."/>
            <person name="Op Den Camp H."/>
            <person name="Overmann J."/>
            <person name="Amann R."/>
            <person name="Jetten M.S.M."/>
            <person name="Mascher T."/>
            <person name="Medema M.H."/>
            <person name="Devos D.P."/>
            <person name="Kaster A.-K."/>
            <person name="Ovreas L."/>
            <person name="Rohde M."/>
            <person name="Galperin M.Y."/>
            <person name="Jogler C."/>
        </authorList>
    </citation>
    <scope>NUCLEOTIDE SEQUENCE [LARGE SCALE GENOMIC DNA]</scope>
    <source>
        <strain evidence="2 3">Mal64</strain>
    </source>
</reference>
<sequence precursor="true">MHRALTLFILAATAVPAVLAQTPTLAPQSADAPPAAVETMPPPVPTPAYAAGAPMAAPAIECCPIRVADYRTHRSAKRLYRCQESVDLTLCVDNPADCCRQYFAVPVCVPCCCVGEPRVCDTRVGLLGRGYVTYAWDCGFTATVAFRPLHQDVIVSYRAD</sequence>
<accession>A0A5C5ZMI6</accession>